<evidence type="ECO:0000313" key="1">
    <source>
        <dbReference type="EMBL" id="RKP56218.1"/>
    </source>
</evidence>
<gene>
    <name evidence="1" type="ORF">D7Z26_06150</name>
</gene>
<proteinExistence type="predicted"/>
<dbReference type="OrthoDB" id="7869153at2"/>
<dbReference type="Proteomes" id="UP000282076">
    <property type="component" value="Unassembled WGS sequence"/>
</dbReference>
<reference evidence="1 2" key="1">
    <citation type="submission" date="2018-10" db="EMBL/GenBank/DDBJ databases">
        <title>Cohnella sp. M2MS4P-1, whole genome shotgun sequence.</title>
        <authorList>
            <person name="Tuo L."/>
        </authorList>
    </citation>
    <scope>NUCLEOTIDE SEQUENCE [LARGE SCALE GENOMIC DNA]</scope>
    <source>
        <strain evidence="1 2">M2MS4P-1</strain>
    </source>
</reference>
<protein>
    <submittedName>
        <fullName evidence="1">YheC/YheD family protein</fullName>
    </submittedName>
</protein>
<dbReference type="Gene3D" id="3.30.470.20">
    <property type="entry name" value="ATP-grasp fold, B domain"/>
    <property type="match status" value="1"/>
</dbReference>
<dbReference type="RefSeq" id="WP_120975185.1">
    <property type="nucleotide sequence ID" value="NZ_RBZM01000003.1"/>
</dbReference>
<dbReference type="Pfam" id="PF14398">
    <property type="entry name" value="ATPgrasp_YheCD"/>
    <property type="match status" value="1"/>
</dbReference>
<dbReference type="InterPro" id="IPR026838">
    <property type="entry name" value="YheC/D"/>
</dbReference>
<comment type="caution">
    <text evidence="1">The sequence shown here is derived from an EMBL/GenBank/DDBJ whole genome shotgun (WGS) entry which is preliminary data.</text>
</comment>
<keyword evidence="2" id="KW-1185">Reference proteome</keyword>
<accession>A0A494Y7B7</accession>
<name>A0A494Y7B7_9BACL</name>
<dbReference type="SUPFAM" id="SSF56059">
    <property type="entry name" value="Glutathione synthetase ATP-binding domain-like"/>
    <property type="match status" value="1"/>
</dbReference>
<evidence type="ECO:0000313" key="2">
    <source>
        <dbReference type="Proteomes" id="UP000282076"/>
    </source>
</evidence>
<organism evidence="1 2">
    <name type="scientific">Cohnella endophytica</name>
    <dbReference type="NCBI Taxonomy" id="2419778"/>
    <lineage>
        <taxon>Bacteria</taxon>
        <taxon>Bacillati</taxon>
        <taxon>Bacillota</taxon>
        <taxon>Bacilli</taxon>
        <taxon>Bacillales</taxon>
        <taxon>Paenibacillaceae</taxon>
        <taxon>Cohnella</taxon>
    </lineage>
</organism>
<sequence length="257" mass="30003">MGSTWDPSKWEIHRLYSRHPSLYKLLPQTTLLSINSLSEYLDKYHSVYIKGKREHTGLGIIKAWKTDDGYRFVKVKGEPVDVRSIEDLYHKLKDGRRGNSVLVQRAIDLAHIKERPFSIRVMLMRDGKEKWQYAGMLAKVAGERSIVTNVRRGGGYATTIEDALAKSLGYDHERIESVKRELIDNSYKLIRYATKSDYRTHESGLDFGIDYKGKIWVIEVNLAYPSYELFNRLEDKKYYRRIKSLAAAYQKSRTRSR</sequence>
<dbReference type="EMBL" id="RBZM01000003">
    <property type="protein sequence ID" value="RKP56218.1"/>
    <property type="molecule type" value="Genomic_DNA"/>
</dbReference>
<dbReference type="AlphaFoldDB" id="A0A494Y7B7"/>